<evidence type="ECO:0000313" key="2">
    <source>
        <dbReference type="EMBL" id="CAL1527649.1"/>
    </source>
</evidence>
<dbReference type="Proteomes" id="UP001497497">
    <property type="component" value="Unassembled WGS sequence"/>
</dbReference>
<evidence type="ECO:0000313" key="3">
    <source>
        <dbReference type="Proteomes" id="UP001497497"/>
    </source>
</evidence>
<feature type="compositionally biased region" description="Polar residues" evidence="1">
    <location>
        <begin position="1"/>
        <end position="10"/>
    </location>
</feature>
<feature type="region of interest" description="Disordered" evidence="1">
    <location>
        <begin position="1"/>
        <end position="29"/>
    </location>
</feature>
<sequence length="160" mass="18431">MLDKNVSQLRTSDEQSAGECSEEEEDFNKEMLAERAEEQNFDDEATAFTDKLISASQLQRYLEHYGDSGESTRRHHHHSTPKASHLKSKLKLLNEQNVSENWCRDYVEKLPLPQESRCHVEEPVIQLPQKNASDGKTDLASKLEVLYKLKMTKDELLKDA</sequence>
<gene>
    <name evidence="2" type="ORF">GSLYS_00001819001</name>
</gene>
<keyword evidence="3" id="KW-1185">Reference proteome</keyword>
<organism evidence="2 3">
    <name type="scientific">Lymnaea stagnalis</name>
    <name type="common">Great pond snail</name>
    <name type="synonym">Helix stagnalis</name>
    <dbReference type="NCBI Taxonomy" id="6523"/>
    <lineage>
        <taxon>Eukaryota</taxon>
        <taxon>Metazoa</taxon>
        <taxon>Spiralia</taxon>
        <taxon>Lophotrochozoa</taxon>
        <taxon>Mollusca</taxon>
        <taxon>Gastropoda</taxon>
        <taxon>Heterobranchia</taxon>
        <taxon>Euthyneura</taxon>
        <taxon>Panpulmonata</taxon>
        <taxon>Hygrophila</taxon>
        <taxon>Lymnaeoidea</taxon>
        <taxon>Lymnaeidae</taxon>
        <taxon>Lymnaea</taxon>
    </lineage>
</organism>
<protein>
    <submittedName>
        <fullName evidence="2">Uncharacterized protein</fullName>
    </submittedName>
</protein>
<accession>A0AAV2H568</accession>
<dbReference type="EMBL" id="CAXITT010000020">
    <property type="protein sequence ID" value="CAL1527649.1"/>
    <property type="molecule type" value="Genomic_DNA"/>
</dbReference>
<comment type="caution">
    <text evidence="2">The sequence shown here is derived from an EMBL/GenBank/DDBJ whole genome shotgun (WGS) entry which is preliminary data.</text>
</comment>
<feature type="region of interest" description="Disordered" evidence="1">
    <location>
        <begin position="64"/>
        <end position="89"/>
    </location>
</feature>
<evidence type="ECO:0000256" key="1">
    <source>
        <dbReference type="SAM" id="MobiDB-lite"/>
    </source>
</evidence>
<name>A0AAV2H568_LYMST</name>
<feature type="compositionally biased region" description="Basic residues" evidence="1">
    <location>
        <begin position="73"/>
        <end position="89"/>
    </location>
</feature>
<dbReference type="AlphaFoldDB" id="A0AAV2H568"/>
<feature type="non-terminal residue" evidence="2">
    <location>
        <position position="160"/>
    </location>
</feature>
<proteinExistence type="predicted"/>
<reference evidence="2 3" key="1">
    <citation type="submission" date="2024-04" db="EMBL/GenBank/DDBJ databases">
        <authorList>
            <consortium name="Genoscope - CEA"/>
            <person name="William W."/>
        </authorList>
    </citation>
    <scope>NUCLEOTIDE SEQUENCE [LARGE SCALE GENOMIC DNA]</scope>
</reference>